<dbReference type="InterPro" id="IPR014031">
    <property type="entry name" value="Ketoacyl_synth_C"/>
</dbReference>
<organism evidence="4">
    <name type="scientific">hydrothermal vent metagenome</name>
    <dbReference type="NCBI Taxonomy" id="652676"/>
    <lineage>
        <taxon>unclassified sequences</taxon>
        <taxon>metagenomes</taxon>
        <taxon>ecological metagenomes</taxon>
    </lineage>
</organism>
<dbReference type="Gene3D" id="3.40.47.10">
    <property type="match status" value="1"/>
</dbReference>
<evidence type="ECO:0000256" key="2">
    <source>
        <dbReference type="ARBA" id="ARBA00022679"/>
    </source>
</evidence>
<sequence>MDNTIMMAGNQRPRVVVTGVGVVSPIGIGSDAFWKSLISGQSGIDYLQSIPTENLPTKVAAEVKNFDPLDFVSQSKLLKVMSRDIQLGVSASSLAMSDAKLKQGDVTPERLGVVFGAGRISVTPEEFAGAVQSCSATDHSFQFTRWGEDSMGQVAPLSLLRRMPNMPACHVSIEYDARGPSNTITSRDSSALLALSEAVNVIQRGSADCMIVGACSSNVNPVDISKLSLFDEISLKSDDPRHACRPFDFRRNGAILGEGAATFVVERYEHARRRGAEIYAEIIGVGSGCDGRGFANGAGGTGLVHAIKNALSSAKIRPQELGHINAHGKSTQRDDLVEARAYHRALGDQAENIPVTALTSYFGHFEAGAGAVELAGSLLSLKHGLIPPTLNYKIPDPRCRLNIVHEEPASQKISTAISVNRTAMGQSAAAIIRAI</sequence>
<dbReference type="InterPro" id="IPR016039">
    <property type="entry name" value="Thiolase-like"/>
</dbReference>
<dbReference type="GO" id="GO:0006633">
    <property type="term" value="P:fatty acid biosynthetic process"/>
    <property type="evidence" value="ECO:0007669"/>
    <property type="project" value="TreeGrafter"/>
</dbReference>
<dbReference type="InterPro" id="IPR020841">
    <property type="entry name" value="PKS_Beta-ketoAc_synthase_dom"/>
</dbReference>
<dbReference type="GO" id="GO:0004315">
    <property type="term" value="F:3-oxoacyl-[acyl-carrier-protein] synthase activity"/>
    <property type="evidence" value="ECO:0007669"/>
    <property type="project" value="UniProtKB-EC"/>
</dbReference>
<dbReference type="GO" id="GO:0005829">
    <property type="term" value="C:cytosol"/>
    <property type="evidence" value="ECO:0007669"/>
    <property type="project" value="TreeGrafter"/>
</dbReference>
<feature type="domain" description="Ketosynthase family 3 (KS3)" evidence="3">
    <location>
        <begin position="12"/>
        <end position="434"/>
    </location>
</feature>
<comment type="similarity">
    <text evidence="1">Belongs to the thiolase-like superfamily. Beta-ketoacyl-ACP synthases family.</text>
</comment>
<dbReference type="PANTHER" id="PTHR11712:SF336">
    <property type="entry name" value="3-OXOACYL-[ACYL-CARRIER-PROTEIN] SYNTHASE, MITOCHONDRIAL"/>
    <property type="match status" value="1"/>
</dbReference>
<dbReference type="EC" id="2.3.1.179" evidence="4"/>
<dbReference type="Pfam" id="PF02801">
    <property type="entry name" value="Ketoacyl-synt_C"/>
    <property type="match status" value="1"/>
</dbReference>
<dbReference type="InterPro" id="IPR000794">
    <property type="entry name" value="Beta-ketoacyl_synthase"/>
</dbReference>
<dbReference type="PROSITE" id="PS52004">
    <property type="entry name" value="KS3_2"/>
    <property type="match status" value="1"/>
</dbReference>
<dbReference type="EMBL" id="UOGL01000440">
    <property type="protein sequence ID" value="VAX40433.1"/>
    <property type="molecule type" value="Genomic_DNA"/>
</dbReference>
<proteinExistence type="inferred from homology"/>
<keyword evidence="2 4" id="KW-0808">Transferase</keyword>
<dbReference type="Pfam" id="PF00109">
    <property type="entry name" value="ketoacyl-synt"/>
    <property type="match status" value="1"/>
</dbReference>
<evidence type="ECO:0000259" key="3">
    <source>
        <dbReference type="PROSITE" id="PS52004"/>
    </source>
</evidence>
<dbReference type="InterPro" id="IPR014030">
    <property type="entry name" value="Ketoacyl_synth_N"/>
</dbReference>
<name>A0A3B1DU91_9ZZZZ</name>
<protein>
    <submittedName>
        <fullName evidence="4">3-oxoacyl-[acyl-carrier-protein] synthase, KASII</fullName>
        <ecNumber evidence="4">2.3.1.179</ecNumber>
    </submittedName>
</protein>
<dbReference type="CDD" id="cd00834">
    <property type="entry name" value="KAS_I_II"/>
    <property type="match status" value="1"/>
</dbReference>
<reference evidence="4" key="1">
    <citation type="submission" date="2018-06" db="EMBL/GenBank/DDBJ databases">
        <authorList>
            <person name="Zhirakovskaya E."/>
        </authorList>
    </citation>
    <scope>NUCLEOTIDE SEQUENCE</scope>
</reference>
<gene>
    <name evidence="4" type="ORF">MNBD_PLANCTO02-3010</name>
</gene>
<evidence type="ECO:0000256" key="1">
    <source>
        <dbReference type="ARBA" id="ARBA00008467"/>
    </source>
</evidence>
<dbReference type="SMART" id="SM00825">
    <property type="entry name" value="PKS_KS"/>
    <property type="match status" value="1"/>
</dbReference>
<dbReference type="AlphaFoldDB" id="A0A3B1DU91"/>
<dbReference type="SUPFAM" id="SSF53901">
    <property type="entry name" value="Thiolase-like"/>
    <property type="match status" value="2"/>
</dbReference>
<evidence type="ECO:0000313" key="4">
    <source>
        <dbReference type="EMBL" id="VAX40433.1"/>
    </source>
</evidence>
<keyword evidence="4" id="KW-0012">Acyltransferase</keyword>
<dbReference type="PANTHER" id="PTHR11712">
    <property type="entry name" value="POLYKETIDE SYNTHASE-RELATED"/>
    <property type="match status" value="1"/>
</dbReference>
<accession>A0A3B1DU91</accession>